<dbReference type="InterPro" id="IPR023574">
    <property type="entry name" value="Ribosomal_uL4_dom_sf"/>
</dbReference>
<evidence type="ECO:0000313" key="8">
    <source>
        <dbReference type="EMBL" id="RIY36232.1"/>
    </source>
</evidence>
<dbReference type="NCBIfam" id="TIGR03953">
    <property type="entry name" value="rplD_bact"/>
    <property type="match status" value="1"/>
</dbReference>
<dbReference type="RefSeq" id="WP_119531981.1">
    <property type="nucleotide sequence ID" value="NZ_JBHSSP010000006.1"/>
</dbReference>
<keyword evidence="6" id="KW-0699">rRNA-binding</keyword>
<dbReference type="InterPro" id="IPR013005">
    <property type="entry name" value="Ribosomal_uL4-like"/>
</dbReference>
<comment type="similarity">
    <text evidence="1 6">Belongs to the universal ribosomal protein uL4 family.</text>
</comment>
<dbReference type="GO" id="GO:0006412">
    <property type="term" value="P:translation"/>
    <property type="evidence" value="ECO:0007669"/>
    <property type="project" value="UniProtKB-UniRule"/>
</dbReference>
<dbReference type="HAMAP" id="MF_01328_B">
    <property type="entry name" value="Ribosomal_uL4_B"/>
    <property type="match status" value="1"/>
</dbReference>
<proteinExistence type="inferred from homology"/>
<dbReference type="SUPFAM" id="SSF52166">
    <property type="entry name" value="Ribosomal protein L4"/>
    <property type="match status" value="1"/>
</dbReference>
<comment type="caution">
    <text evidence="8">The sequence shown here is derived from an EMBL/GenBank/DDBJ whole genome shotgun (WGS) entry which is preliminary data.</text>
</comment>
<keyword evidence="9" id="KW-1185">Reference proteome</keyword>
<evidence type="ECO:0000256" key="6">
    <source>
        <dbReference type="HAMAP-Rule" id="MF_01328"/>
    </source>
</evidence>
<evidence type="ECO:0000313" key="9">
    <source>
        <dbReference type="Proteomes" id="UP000265916"/>
    </source>
</evidence>
<evidence type="ECO:0000256" key="2">
    <source>
        <dbReference type="ARBA" id="ARBA00022884"/>
    </source>
</evidence>
<dbReference type="InterPro" id="IPR002136">
    <property type="entry name" value="Ribosomal_uL4"/>
</dbReference>
<dbReference type="Proteomes" id="UP000265916">
    <property type="component" value="Unassembled WGS sequence"/>
</dbReference>
<dbReference type="GO" id="GO:0003735">
    <property type="term" value="F:structural constituent of ribosome"/>
    <property type="evidence" value="ECO:0007669"/>
    <property type="project" value="InterPro"/>
</dbReference>
<sequence>MELTLVNGQGSISVSESAFNVAFNEALVHQVVVAYQAGSRQGTRKQKTRGEVHGSNKKPWNQKKTGNARAGDRKGPLWRSGGVTFAARPQDHSQKVNKKMYWGALRCIFSELVRQNRLVVVNDLTLDSHKTKDLVAKLKELEVSNVLIIDTELQYNVFLASKNLHKVEYLLTDEVDPVSLINFEKVLVTKEAVAELEEMLK</sequence>
<dbReference type="OrthoDB" id="9803201at2"/>
<dbReference type="PANTHER" id="PTHR10746">
    <property type="entry name" value="50S RIBOSOMAL PROTEIN L4"/>
    <property type="match status" value="1"/>
</dbReference>
<dbReference type="GO" id="GO:1990904">
    <property type="term" value="C:ribonucleoprotein complex"/>
    <property type="evidence" value="ECO:0007669"/>
    <property type="project" value="UniProtKB-KW"/>
</dbReference>
<evidence type="ECO:0000256" key="1">
    <source>
        <dbReference type="ARBA" id="ARBA00010528"/>
    </source>
</evidence>
<feature type="region of interest" description="Disordered" evidence="7">
    <location>
        <begin position="38"/>
        <end position="73"/>
    </location>
</feature>
<dbReference type="Pfam" id="PF00573">
    <property type="entry name" value="Ribosomal_L4"/>
    <property type="match status" value="1"/>
</dbReference>
<dbReference type="PANTHER" id="PTHR10746:SF6">
    <property type="entry name" value="LARGE RIBOSOMAL SUBUNIT PROTEIN UL4M"/>
    <property type="match status" value="1"/>
</dbReference>
<reference evidence="8 9" key="1">
    <citation type="submission" date="2017-08" db="EMBL/GenBank/DDBJ databases">
        <title>Reclassification of Bisgaard taxon 37 and 44.</title>
        <authorList>
            <person name="Christensen H."/>
        </authorList>
    </citation>
    <scope>NUCLEOTIDE SEQUENCE [LARGE SCALE GENOMIC DNA]</scope>
    <source>
        <strain evidence="8 9">111</strain>
    </source>
</reference>
<keyword evidence="2 6" id="KW-0694">RNA-binding</keyword>
<gene>
    <name evidence="6" type="primary">rplD</name>
    <name evidence="8" type="ORF">CKF58_06030</name>
</gene>
<organism evidence="8 9">
    <name type="scientific">Psittacicella hinzii</name>
    <dbReference type="NCBI Taxonomy" id="2028575"/>
    <lineage>
        <taxon>Bacteria</taxon>
        <taxon>Pseudomonadati</taxon>
        <taxon>Pseudomonadota</taxon>
        <taxon>Gammaproteobacteria</taxon>
        <taxon>Pasteurellales</taxon>
        <taxon>Psittacicellaceae</taxon>
        <taxon>Psittacicella</taxon>
    </lineage>
</organism>
<comment type="function">
    <text evidence="6">Forms part of the polypeptide exit tunnel.</text>
</comment>
<dbReference type="GO" id="GO:0005840">
    <property type="term" value="C:ribosome"/>
    <property type="evidence" value="ECO:0007669"/>
    <property type="project" value="UniProtKB-KW"/>
</dbReference>
<keyword evidence="3 6" id="KW-0689">Ribosomal protein</keyword>
<dbReference type="EMBL" id="NRJG01000111">
    <property type="protein sequence ID" value="RIY36232.1"/>
    <property type="molecule type" value="Genomic_DNA"/>
</dbReference>
<dbReference type="Gene3D" id="3.40.1370.10">
    <property type="match status" value="1"/>
</dbReference>
<keyword evidence="4 6" id="KW-0687">Ribonucleoprotein</keyword>
<accession>A0A3A1YDI9</accession>
<comment type="subunit">
    <text evidence="6">Part of the 50S ribosomal subunit.</text>
</comment>
<dbReference type="GO" id="GO:0019843">
    <property type="term" value="F:rRNA binding"/>
    <property type="evidence" value="ECO:0007669"/>
    <property type="project" value="UniProtKB-UniRule"/>
</dbReference>
<evidence type="ECO:0000256" key="7">
    <source>
        <dbReference type="SAM" id="MobiDB-lite"/>
    </source>
</evidence>
<name>A0A3A1YDI9_9GAMM</name>
<evidence type="ECO:0000256" key="3">
    <source>
        <dbReference type="ARBA" id="ARBA00022980"/>
    </source>
</evidence>
<dbReference type="AlphaFoldDB" id="A0A3A1YDI9"/>
<comment type="function">
    <text evidence="6">One of the primary rRNA binding proteins, this protein initially binds near the 5'-end of the 23S rRNA. It is important during the early stages of 50S assembly. It makes multiple contacts with different domains of the 23S rRNA in the assembled 50S subunit and ribosome.</text>
</comment>
<evidence type="ECO:0000256" key="4">
    <source>
        <dbReference type="ARBA" id="ARBA00023274"/>
    </source>
</evidence>
<evidence type="ECO:0000256" key="5">
    <source>
        <dbReference type="ARBA" id="ARBA00035244"/>
    </source>
</evidence>
<protein>
    <recommendedName>
        <fullName evidence="5 6">Large ribosomal subunit protein uL4</fullName>
    </recommendedName>
</protein>